<keyword evidence="1" id="KW-0472">Membrane</keyword>
<accession>A0A0P7YWA7</accession>
<sequence>MIWMLVPMTLALLMPVGRFCWDSFVSLRKPRNGKLRGALSNNLQGISDRDNVWSKMIAFASISTKTSVMILVVSVIRDDWMMGVAGVLILSVGNAALMLLAQTLRRMHFLQVDH</sequence>
<dbReference type="Proteomes" id="UP000050465">
    <property type="component" value="Unassembled WGS sequence"/>
</dbReference>
<dbReference type="EMBL" id="LJZR01000014">
    <property type="protein sequence ID" value="KPQ35075.1"/>
    <property type="molecule type" value="Genomic_DNA"/>
</dbReference>
<dbReference type="AlphaFoldDB" id="A0A0P7YWA7"/>
<organism evidence="2 3">
    <name type="scientific">Phormidesmis priestleyi Ana</name>
    <dbReference type="NCBI Taxonomy" id="1666911"/>
    <lineage>
        <taxon>Bacteria</taxon>
        <taxon>Bacillati</taxon>
        <taxon>Cyanobacteriota</taxon>
        <taxon>Cyanophyceae</taxon>
        <taxon>Leptolyngbyales</taxon>
        <taxon>Leptolyngbyaceae</taxon>
        <taxon>Phormidesmis</taxon>
    </lineage>
</organism>
<evidence type="ECO:0000256" key="1">
    <source>
        <dbReference type="SAM" id="Phobius"/>
    </source>
</evidence>
<comment type="caution">
    <text evidence="2">The sequence shown here is derived from an EMBL/GenBank/DDBJ whole genome shotgun (WGS) entry which is preliminary data.</text>
</comment>
<name>A0A0P7YWA7_9CYAN</name>
<dbReference type="STRING" id="1666911.HLUCCA11_11695"/>
<proteinExistence type="predicted"/>
<gene>
    <name evidence="2" type="primary">mnhF</name>
    <name evidence="2" type="ORF">HLUCCA11_11695</name>
</gene>
<keyword evidence="1" id="KW-1133">Transmembrane helix</keyword>
<keyword evidence="1" id="KW-0812">Transmembrane</keyword>
<reference evidence="2 3" key="1">
    <citation type="submission" date="2015-09" db="EMBL/GenBank/DDBJ databases">
        <title>Identification and resolution of microdiversity through metagenomic sequencing of parallel consortia.</title>
        <authorList>
            <person name="Nelson W.C."/>
            <person name="Romine M.F."/>
            <person name="Lindemann S.R."/>
        </authorList>
    </citation>
    <scope>NUCLEOTIDE SEQUENCE [LARGE SCALE GENOMIC DNA]</scope>
    <source>
        <strain evidence="2">Ana</strain>
    </source>
</reference>
<feature type="transmembrane region" description="Helical" evidence="1">
    <location>
        <begin position="80"/>
        <end position="101"/>
    </location>
</feature>
<protein>
    <submittedName>
        <fullName evidence="2">Multicomponent Na+:H+ antiporter subunit MnhF</fullName>
    </submittedName>
</protein>
<evidence type="ECO:0000313" key="2">
    <source>
        <dbReference type="EMBL" id="KPQ35075.1"/>
    </source>
</evidence>
<evidence type="ECO:0000313" key="3">
    <source>
        <dbReference type="Proteomes" id="UP000050465"/>
    </source>
</evidence>
<dbReference type="PATRIC" id="fig|1666911.3.peg.4402"/>